<feature type="domain" description="DUF5919" evidence="2">
    <location>
        <begin position="120"/>
        <end position="226"/>
    </location>
</feature>
<keyword evidence="1" id="KW-1133">Transmembrane helix</keyword>
<protein>
    <recommendedName>
        <fullName evidence="2">DUF5919 domain-containing protein</fullName>
    </recommendedName>
</protein>
<evidence type="ECO:0000313" key="4">
    <source>
        <dbReference type="Proteomes" id="UP000635387"/>
    </source>
</evidence>
<dbReference type="RefSeq" id="WP_229908124.1">
    <property type="nucleotide sequence ID" value="NZ_BNAY01000010.1"/>
</dbReference>
<keyword evidence="4" id="KW-1185">Reference proteome</keyword>
<organism evidence="3 4">
    <name type="scientific">Amycolatopsis oliviviridis</name>
    <dbReference type="NCBI Taxonomy" id="1471590"/>
    <lineage>
        <taxon>Bacteria</taxon>
        <taxon>Bacillati</taxon>
        <taxon>Actinomycetota</taxon>
        <taxon>Actinomycetes</taxon>
        <taxon>Pseudonocardiales</taxon>
        <taxon>Pseudonocardiaceae</taxon>
        <taxon>Amycolatopsis</taxon>
    </lineage>
</organism>
<proteinExistence type="predicted"/>
<dbReference type="Pfam" id="PF19319">
    <property type="entry name" value="DUF5919"/>
    <property type="match status" value="1"/>
</dbReference>
<evidence type="ECO:0000256" key="1">
    <source>
        <dbReference type="SAM" id="Phobius"/>
    </source>
</evidence>
<comment type="caution">
    <text evidence="3">The sequence shown here is derived from an EMBL/GenBank/DDBJ whole genome shotgun (WGS) entry which is preliminary data.</text>
</comment>
<name>A0ABQ3M3P9_9PSEU</name>
<reference evidence="4" key="1">
    <citation type="journal article" date="2019" name="Int. J. Syst. Evol. Microbiol.">
        <title>The Global Catalogue of Microorganisms (GCM) 10K type strain sequencing project: providing services to taxonomists for standard genome sequencing and annotation.</title>
        <authorList>
            <consortium name="The Broad Institute Genomics Platform"/>
            <consortium name="The Broad Institute Genome Sequencing Center for Infectious Disease"/>
            <person name="Wu L."/>
            <person name="Ma J."/>
        </authorList>
    </citation>
    <scope>NUCLEOTIDE SEQUENCE [LARGE SCALE GENOMIC DNA]</scope>
    <source>
        <strain evidence="4">CGMCC 4.7683</strain>
    </source>
</reference>
<keyword evidence="1" id="KW-0812">Transmembrane</keyword>
<dbReference type="EMBL" id="BNAY01000010">
    <property type="protein sequence ID" value="GHH32954.1"/>
    <property type="molecule type" value="Genomic_DNA"/>
</dbReference>
<dbReference type="Proteomes" id="UP000635387">
    <property type="component" value="Unassembled WGS sequence"/>
</dbReference>
<keyword evidence="1" id="KW-0472">Membrane</keyword>
<evidence type="ECO:0000313" key="3">
    <source>
        <dbReference type="EMBL" id="GHH32954.1"/>
    </source>
</evidence>
<gene>
    <name evidence="3" type="ORF">GCM10017790_70850</name>
</gene>
<dbReference type="InterPro" id="IPR045697">
    <property type="entry name" value="DUF5919"/>
</dbReference>
<evidence type="ECO:0000259" key="2">
    <source>
        <dbReference type="Pfam" id="PF19319"/>
    </source>
</evidence>
<sequence>MADERGRIRRSLARVITDDNLDLYVLGVVALVFTVLGATGISDVKTLSSVVTALLALLAFSQIRSRRLTEQVRDSNRGGPAALFEPEFPANLITRRAEAFDILLIGHSMTRTVQGMRSDIRSILESGGRIRVLVLDPTDEELVAVADRRTSQGLGQGRLRQRILATLDELTSLKSRTSGRLEIRVSSRISSAGFNCLDVSTKRGLICVQHYEYRPTGEASPVFTVEPKDAPWYRHFADEAERLWEDGTPWPLSPADRITRARRPVFSEDFGPELAEAMDGAKELLVTGLARNTLVNNGYGKLEERLRAGAKIRFVLIDPHSPAIDTAASRYHAVRSPESARERVLHTLRVLTELRRSTGGDLSVRLVAHPIAIGVIATGSALFAEYYTYQAAGEPKFVLQPADGAAYRTLLGEADALWDSGEPYELALDEVETPGN</sequence>
<feature type="transmembrane region" description="Helical" evidence="1">
    <location>
        <begin position="21"/>
        <end position="41"/>
    </location>
</feature>
<accession>A0ABQ3M3P9</accession>